<evidence type="ECO:0000313" key="2">
    <source>
        <dbReference type="Proteomes" id="UP000075883"/>
    </source>
</evidence>
<accession>A0A182MRT4</accession>
<dbReference type="Pfam" id="PF03564">
    <property type="entry name" value="DUF1759"/>
    <property type="match status" value="1"/>
</dbReference>
<dbReference type="PANTHER" id="PTHR22954">
    <property type="entry name" value="RETROVIRAL PROTEASE-RELATED"/>
    <property type="match status" value="1"/>
</dbReference>
<evidence type="ECO:0008006" key="3">
    <source>
        <dbReference type="Google" id="ProtNLM"/>
    </source>
</evidence>
<proteinExistence type="predicted"/>
<reference evidence="1" key="2">
    <citation type="submission" date="2020-05" db="UniProtKB">
        <authorList>
            <consortium name="EnsemblMetazoa"/>
        </authorList>
    </citation>
    <scope>IDENTIFICATION</scope>
    <source>
        <strain evidence="1">A-37</strain>
    </source>
</reference>
<dbReference type="InterPro" id="IPR005312">
    <property type="entry name" value="DUF1759"/>
</dbReference>
<dbReference type="VEuPathDB" id="VectorBase:ACUA024723"/>
<dbReference type="EnsemblMetazoa" id="ACUA024723-RA">
    <property type="protein sequence ID" value="ACUA024723-PA"/>
    <property type="gene ID" value="ACUA024723"/>
</dbReference>
<dbReference type="Proteomes" id="UP000075883">
    <property type="component" value="Unassembled WGS sequence"/>
</dbReference>
<dbReference type="PANTHER" id="PTHR22954:SF3">
    <property type="entry name" value="PROTEIN CBG08539"/>
    <property type="match status" value="1"/>
</dbReference>
<evidence type="ECO:0000313" key="1">
    <source>
        <dbReference type="EnsemblMetazoa" id="ACUA024723-PA"/>
    </source>
</evidence>
<keyword evidence="2" id="KW-1185">Reference proteome</keyword>
<organism evidence="1 2">
    <name type="scientific">Anopheles culicifacies</name>
    <dbReference type="NCBI Taxonomy" id="139723"/>
    <lineage>
        <taxon>Eukaryota</taxon>
        <taxon>Metazoa</taxon>
        <taxon>Ecdysozoa</taxon>
        <taxon>Arthropoda</taxon>
        <taxon>Hexapoda</taxon>
        <taxon>Insecta</taxon>
        <taxon>Pterygota</taxon>
        <taxon>Neoptera</taxon>
        <taxon>Endopterygota</taxon>
        <taxon>Diptera</taxon>
        <taxon>Nematocera</taxon>
        <taxon>Culicoidea</taxon>
        <taxon>Culicidae</taxon>
        <taxon>Anophelinae</taxon>
        <taxon>Anopheles</taxon>
        <taxon>culicifacies species complex</taxon>
    </lineage>
</organism>
<dbReference type="EMBL" id="AXCM01009957">
    <property type="status" value="NOT_ANNOTATED_CDS"/>
    <property type="molecule type" value="Genomic_DNA"/>
</dbReference>
<dbReference type="STRING" id="139723.A0A182MRT4"/>
<sequence length="119" mass="13744">MPKIELSAGDGDSTQWISYKDRFSLMLHDMPELSDTMKLQFLLASLKGEVARLFDHVQLVEEHYAVTWQALKDRSDDLKLLMREYFGALVDLQLMAGPTAEELTRIVNESKRLIRGMER</sequence>
<dbReference type="AlphaFoldDB" id="A0A182MRT4"/>
<name>A0A182MRT4_9DIPT</name>
<protein>
    <recommendedName>
        <fullName evidence="3">Dynein heavy chain tail domain-containing protein</fullName>
    </recommendedName>
</protein>
<reference evidence="2" key="1">
    <citation type="submission" date="2013-09" db="EMBL/GenBank/DDBJ databases">
        <title>The Genome Sequence of Anopheles culicifacies species A.</title>
        <authorList>
            <consortium name="The Broad Institute Genomics Platform"/>
            <person name="Neafsey D.E."/>
            <person name="Besansky N."/>
            <person name="Howell P."/>
            <person name="Walton C."/>
            <person name="Young S.K."/>
            <person name="Zeng Q."/>
            <person name="Gargeya S."/>
            <person name="Fitzgerald M."/>
            <person name="Haas B."/>
            <person name="Abouelleil A."/>
            <person name="Allen A.W."/>
            <person name="Alvarado L."/>
            <person name="Arachchi H.M."/>
            <person name="Berlin A.M."/>
            <person name="Chapman S.B."/>
            <person name="Gainer-Dewar J."/>
            <person name="Goldberg J."/>
            <person name="Griggs A."/>
            <person name="Gujja S."/>
            <person name="Hansen M."/>
            <person name="Howarth C."/>
            <person name="Imamovic A."/>
            <person name="Ireland A."/>
            <person name="Larimer J."/>
            <person name="McCowan C."/>
            <person name="Murphy C."/>
            <person name="Pearson M."/>
            <person name="Poon T.W."/>
            <person name="Priest M."/>
            <person name="Roberts A."/>
            <person name="Saif S."/>
            <person name="Shea T."/>
            <person name="Sisk P."/>
            <person name="Sykes S."/>
            <person name="Wortman J."/>
            <person name="Nusbaum C."/>
            <person name="Birren B."/>
        </authorList>
    </citation>
    <scope>NUCLEOTIDE SEQUENCE [LARGE SCALE GENOMIC DNA]</scope>
    <source>
        <strain evidence="2">A-37</strain>
    </source>
</reference>